<name>A0ABW4LZ09_9HYPH</name>
<evidence type="ECO:0000259" key="2">
    <source>
        <dbReference type="Pfam" id="PF00460"/>
    </source>
</evidence>
<keyword evidence="3" id="KW-0282">Flagellum</keyword>
<proteinExistence type="predicted"/>
<gene>
    <name evidence="3" type="ORF">ACFSE1_02950</name>
</gene>
<feature type="domain" description="Flagellar basal body rod protein N-terminal" evidence="2">
    <location>
        <begin position="9"/>
        <end position="36"/>
    </location>
</feature>
<dbReference type="EMBL" id="JBHUEQ010000003">
    <property type="protein sequence ID" value="MFD1744410.1"/>
    <property type="molecule type" value="Genomic_DNA"/>
</dbReference>
<organism evidence="3 4">
    <name type="scientific">Rhizobium helianthi</name>
    <dbReference type="NCBI Taxonomy" id="1132695"/>
    <lineage>
        <taxon>Bacteria</taxon>
        <taxon>Pseudomonadati</taxon>
        <taxon>Pseudomonadota</taxon>
        <taxon>Alphaproteobacteria</taxon>
        <taxon>Hyphomicrobiales</taxon>
        <taxon>Rhizobiaceae</taxon>
        <taxon>Rhizobium/Agrobacterium group</taxon>
        <taxon>Rhizobium</taxon>
    </lineage>
</organism>
<keyword evidence="3" id="KW-0969">Cilium</keyword>
<dbReference type="InterPro" id="IPR001444">
    <property type="entry name" value="Flag_bb_rod_N"/>
</dbReference>
<reference evidence="4" key="1">
    <citation type="journal article" date="2019" name="Int. J. Syst. Evol. Microbiol.">
        <title>The Global Catalogue of Microorganisms (GCM) 10K type strain sequencing project: providing services to taxonomists for standard genome sequencing and annotation.</title>
        <authorList>
            <consortium name="The Broad Institute Genomics Platform"/>
            <consortium name="The Broad Institute Genome Sequencing Center for Infectious Disease"/>
            <person name="Wu L."/>
            <person name="Ma J."/>
        </authorList>
    </citation>
    <scope>NUCLEOTIDE SEQUENCE [LARGE SCALE GENOMIC DNA]</scope>
    <source>
        <strain evidence="4">CG52</strain>
    </source>
</reference>
<comment type="subcellular location">
    <subcellularLocation>
        <location evidence="1">Bacterial flagellum basal body</location>
    </subcellularLocation>
</comment>
<comment type="caution">
    <text evidence="3">The sequence shown here is derived from an EMBL/GenBank/DDBJ whole genome shotgun (WGS) entry which is preliminary data.</text>
</comment>
<evidence type="ECO:0000256" key="1">
    <source>
        <dbReference type="ARBA" id="ARBA00004117"/>
    </source>
</evidence>
<protein>
    <submittedName>
        <fullName evidence="3">Flagellar basal body protein</fullName>
    </submittedName>
</protein>
<evidence type="ECO:0000313" key="4">
    <source>
        <dbReference type="Proteomes" id="UP001597322"/>
    </source>
</evidence>
<sequence>MSISSIMAISQSGMQAQTRRVEAAASNIANALTPDYTRLNASLSSTANGGVEARLARDADTSGGGSQPDLLSDMTTLMTAESTFKANAAVFETGADMWELLSTIVKDD</sequence>
<dbReference type="Proteomes" id="UP001597322">
    <property type="component" value="Unassembled WGS sequence"/>
</dbReference>
<evidence type="ECO:0000313" key="3">
    <source>
        <dbReference type="EMBL" id="MFD1744410.1"/>
    </source>
</evidence>
<keyword evidence="3" id="KW-0966">Cell projection</keyword>
<dbReference type="RefSeq" id="WP_377396299.1">
    <property type="nucleotide sequence ID" value="NZ_JBHUEQ010000003.1"/>
</dbReference>
<accession>A0ABW4LZ09</accession>
<dbReference type="Pfam" id="PF00460">
    <property type="entry name" value="Flg_bb_rod"/>
    <property type="match status" value="1"/>
</dbReference>
<keyword evidence="4" id="KW-1185">Reference proteome</keyword>